<feature type="compositionally biased region" description="Basic residues" evidence="1">
    <location>
        <begin position="426"/>
        <end position="446"/>
    </location>
</feature>
<feature type="compositionally biased region" description="Basic and acidic residues" evidence="1">
    <location>
        <begin position="480"/>
        <end position="492"/>
    </location>
</feature>
<comment type="caution">
    <text evidence="2">The sequence shown here is derived from an EMBL/GenBank/DDBJ whole genome shotgun (WGS) entry which is preliminary data.</text>
</comment>
<sequence>MSLKNHLNKVKFDRRLNGNDSIHTYHRLYFLLVKLMKNKLKRFPVDKHRTRRINYTNIRHTYYNKYSFPISPNSTLSIYDIGCVIDFQYMRNIPNMEHTRNSFAFVMLWYTVLPWYCSQSPRSYTAARCDSIEYIGTCRSRIYSYVVVCAVSFAHSIIRLWPLKSRGITSAAAVVWNGPVGFLRYLRLDGDVFDAAGSVAGRSEPVDDLVQRHAGGLGQDERAEQRGDEARDGATRPHGPDAESGHQHRVHLDGGEHELVTARVQDAVHGALDGHREHLAAHAPRQRQHGEHGEEHVRQERHDQQVGGRRVGRVAVRVQVTDHGGHGRAHAQPRDGGQLALGRGLEHEADDGAGQPGGAQVHGRGHAVDGHAAVAHHVHRVEQQHVEPGRLLAAEERQGGERGLPDGGPRVRGPAALVRLHDGAHRRVGPAQRGHGRGRARRRRQRGQVVDAVQLEPEPLFHLAGLRVPAAGPQPHGRGRHEERRDETDGAHHGVHGGHRAPVEQRAQNRGRHQAQAHEQRVDQQEERPAVRRARLGDVHFRIPSKTSFLQSSKEEKNDVHSPVASPANILPM</sequence>
<accession>A0A6G0THY5</accession>
<evidence type="ECO:0000313" key="2">
    <source>
        <dbReference type="EMBL" id="KAE9532645.1"/>
    </source>
</evidence>
<feature type="region of interest" description="Disordered" evidence="1">
    <location>
        <begin position="426"/>
        <end position="450"/>
    </location>
</feature>
<feature type="region of interest" description="Disordered" evidence="1">
    <location>
        <begin position="215"/>
        <end position="248"/>
    </location>
</feature>
<proteinExistence type="predicted"/>
<dbReference type="Proteomes" id="UP000475862">
    <property type="component" value="Unassembled WGS sequence"/>
</dbReference>
<evidence type="ECO:0000256" key="1">
    <source>
        <dbReference type="SAM" id="MobiDB-lite"/>
    </source>
</evidence>
<name>A0A6G0THY5_APHGL</name>
<reference evidence="2 3" key="1">
    <citation type="submission" date="2019-08" db="EMBL/GenBank/DDBJ databases">
        <title>The genome of the soybean aphid Biotype 1, its phylome, world population structure and adaptation to the North American continent.</title>
        <authorList>
            <person name="Giordano R."/>
            <person name="Donthu R.K."/>
            <person name="Hernandez A.G."/>
            <person name="Wright C.L."/>
            <person name="Zimin A.V."/>
        </authorList>
    </citation>
    <scope>NUCLEOTIDE SEQUENCE [LARGE SCALE GENOMIC DNA]</scope>
    <source>
        <tissue evidence="2">Whole aphids</tissue>
    </source>
</reference>
<feature type="compositionally biased region" description="Basic and acidic residues" evidence="1">
    <location>
        <begin position="219"/>
        <end position="248"/>
    </location>
</feature>
<dbReference type="AlphaFoldDB" id="A0A6G0THY5"/>
<keyword evidence="3" id="KW-1185">Reference proteome</keyword>
<organism evidence="2 3">
    <name type="scientific">Aphis glycines</name>
    <name type="common">Soybean aphid</name>
    <dbReference type="NCBI Taxonomy" id="307491"/>
    <lineage>
        <taxon>Eukaryota</taxon>
        <taxon>Metazoa</taxon>
        <taxon>Ecdysozoa</taxon>
        <taxon>Arthropoda</taxon>
        <taxon>Hexapoda</taxon>
        <taxon>Insecta</taxon>
        <taxon>Pterygota</taxon>
        <taxon>Neoptera</taxon>
        <taxon>Paraneoptera</taxon>
        <taxon>Hemiptera</taxon>
        <taxon>Sternorrhyncha</taxon>
        <taxon>Aphidomorpha</taxon>
        <taxon>Aphidoidea</taxon>
        <taxon>Aphididae</taxon>
        <taxon>Aphidini</taxon>
        <taxon>Aphis</taxon>
        <taxon>Aphis</taxon>
    </lineage>
</organism>
<feature type="region of interest" description="Disordered" evidence="1">
    <location>
        <begin position="282"/>
        <end position="310"/>
    </location>
</feature>
<gene>
    <name evidence="2" type="ORF">AGLY_009726</name>
</gene>
<feature type="compositionally biased region" description="Basic and acidic residues" evidence="1">
    <location>
        <begin position="288"/>
        <end position="304"/>
    </location>
</feature>
<feature type="compositionally biased region" description="Basic and acidic residues" evidence="1">
    <location>
        <begin position="516"/>
        <end position="541"/>
    </location>
</feature>
<dbReference type="EMBL" id="VYZN01000038">
    <property type="protein sequence ID" value="KAE9532645.1"/>
    <property type="molecule type" value="Genomic_DNA"/>
</dbReference>
<feature type="region of interest" description="Disordered" evidence="1">
    <location>
        <begin position="468"/>
        <end position="573"/>
    </location>
</feature>
<protein>
    <submittedName>
        <fullName evidence="2">Uncharacterized protein</fullName>
    </submittedName>
</protein>
<evidence type="ECO:0000313" key="3">
    <source>
        <dbReference type="Proteomes" id="UP000475862"/>
    </source>
</evidence>